<dbReference type="GO" id="GO:0004930">
    <property type="term" value="F:G protein-coupled receptor activity"/>
    <property type="evidence" value="ECO:0007669"/>
    <property type="project" value="InterPro"/>
</dbReference>
<dbReference type="Gene3D" id="2.60.40.2030">
    <property type="match status" value="3"/>
</dbReference>
<dbReference type="InterPro" id="IPR003644">
    <property type="entry name" value="Calx_beta"/>
</dbReference>
<proteinExistence type="predicted"/>
<dbReference type="GO" id="GO:0016020">
    <property type="term" value="C:membrane"/>
    <property type="evidence" value="ECO:0007669"/>
    <property type="project" value="InterPro"/>
</dbReference>
<dbReference type="EMBL" id="CP020771">
    <property type="protein sequence ID" value="ARI82596.1"/>
    <property type="molecule type" value="Genomic_DNA"/>
</dbReference>
<keyword evidence="1" id="KW-0732">Signal</keyword>
<keyword evidence="3" id="KW-0106">Calcium</keyword>
<dbReference type="InterPro" id="IPR025592">
    <property type="entry name" value="DUF4347"/>
</dbReference>
<evidence type="ECO:0000256" key="2">
    <source>
        <dbReference type="ARBA" id="ARBA00022737"/>
    </source>
</evidence>
<evidence type="ECO:0000259" key="4">
    <source>
        <dbReference type="SMART" id="SM00237"/>
    </source>
</evidence>
<organism evidence="5 6">
    <name type="scientific">Microcystis aeruginosa PCC 7806SL</name>
    <dbReference type="NCBI Taxonomy" id="1903187"/>
    <lineage>
        <taxon>Bacteria</taxon>
        <taxon>Bacillati</taxon>
        <taxon>Cyanobacteriota</taxon>
        <taxon>Cyanophyceae</taxon>
        <taxon>Oscillatoriophycideae</taxon>
        <taxon>Chroococcales</taxon>
        <taxon>Microcystaceae</taxon>
        <taxon>Microcystis</taxon>
    </lineage>
</organism>
<dbReference type="Pfam" id="PF08309">
    <property type="entry name" value="LVIVD"/>
    <property type="match status" value="14"/>
</dbReference>
<dbReference type="Proteomes" id="UP000192439">
    <property type="component" value="Chromosome"/>
</dbReference>
<protein>
    <recommendedName>
        <fullName evidence="4">Calx-beta domain-containing protein</fullName>
    </recommendedName>
</protein>
<dbReference type="PANTHER" id="PTHR46682">
    <property type="entry name" value="ADHESION G-PROTEIN COUPLED RECEPTOR V1"/>
    <property type="match status" value="1"/>
</dbReference>
<gene>
    <name evidence="5" type="ORF">BH695_3317</name>
</gene>
<dbReference type="SUPFAM" id="SSF141072">
    <property type="entry name" value="CalX-like"/>
    <property type="match status" value="3"/>
</dbReference>
<evidence type="ECO:0000256" key="1">
    <source>
        <dbReference type="ARBA" id="ARBA00022729"/>
    </source>
</evidence>
<evidence type="ECO:0000313" key="6">
    <source>
        <dbReference type="Proteomes" id="UP000192439"/>
    </source>
</evidence>
<dbReference type="Pfam" id="PF03160">
    <property type="entry name" value="Calx-beta"/>
    <property type="match status" value="3"/>
</dbReference>
<dbReference type="SMART" id="SM00237">
    <property type="entry name" value="Calx_beta"/>
    <property type="match status" value="3"/>
</dbReference>
<keyword evidence="6" id="KW-1185">Reference proteome</keyword>
<sequence length="1295" mass="136162">MTSTLLPSFPAVDDVLFNFAQSDGLSQANRVNSARNQRLTATVVFLDAGVTDYQTLQAGVIPGIATVILSPNQDGIEQITAFLQQNPQITTIHLVSHGAPGCLYLGNCQLNLTNIYDYRQQLQNWAKINRILLYGCQVAAGDAGTEFINKLSQITGAKIAASSGRVGNAALGGSWELEVIVSSAESEQDLNISLAFGGETLATYQGVFALTLVGVWDSDRLSYAYAVTVVGNYGYAVGDTLEIIDISNPSNPIFKGSYDIYEGQDVQIVGNYAYVADDDSGLQIIDISNPTNPTLKGNYDTSGTAIDVQIVGNYAYVADGWSGGLQIIDISNPTNPTFKGNYYTSGNAWGVQVIGNYAYIADWGSGLQIIDISNPTNPILKGNYDTYRARDVEVVGNYAYVADDWFGLQIIDISNPTNPTLKGNYDTFSAAIGVQVVGNYAYVANEDSGLQIIDISNPTNPTLKGNYDTSGAAFDVQIVGNYAYVADGYSGLQIIDISNPTNPTLKGKYNIFGSAQDVQVVGNYAYVADDTSGLQIIDISNPTTPTLKGNYNTSGLALGVQIVGNYAYVADRDSGLQIIDISNPTNPTLKGNYNTSGLALDVQIVANYAYVADYWSGLQIIDISNPINPTLKGNYDTSGAAFDVQIVGNYAYVADGYSGLQIIDISNPTNPTLKGKYNIFGSAQDVQVVGNYAYVADYNSGLQIIDISSPINPLLVGKCNTSGDAYGVQVVGDYAYLADAGAGLQIIDISNPTTPILVGKCNTSGDAYGVQIVGNYAYVAASDGGLNIIDVSEFTNPQTVTVTLAVSPSSVSEDGTANMAYTFTRSGVTTNALTVNYTVGGTATFSTDYTQSGAATFTSKTGTVTFAANSTTAKVTIDPTADTTVENNETVALTLAAGTGYKVGTTTPVTGTINDDELPIINLAVSTANVYEDSTQNLLYTFTRMGSTKNALTINYNLAGTATLNTDYTRTGTNNTVTFAAGSSTATVTVDPTADTTIEPNETVILTLAAGTGYKVGTTTPVTGTIVNDDTPSSPGTLSFGSPTFSINENGTPVTAVTVTRTGGSNGAVSATVKLTNGTATAPSDYNNNSITVNFANGEISKTVTVPIVNDTLPEPDETVQLILINPTSGATIGSQNTATLNIVDNDAAILITGFPQGSQGSNLGKSTIIIAGQNFSPTDKISIISPTGTETLANQVYWVNKTEAWATFNLQGLATGQYDVKVMNGINTYTSNDTFTVNNDPLGNLNIELSYPASGFVKVTYTNIGQTDLRLFVTCYGSIGGHKSTKSLSGKGFN</sequence>
<dbReference type="Pfam" id="PF14252">
    <property type="entry name" value="DUF4347"/>
    <property type="match status" value="1"/>
</dbReference>
<dbReference type="PANTHER" id="PTHR46682:SF1">
    <property type="entry name" value="ADHESION G-PROTEIN COUPLED RECEPTOR V1"/>
    <property type="match status" value="1"/>
</dbReference>
<feature type="domain" description="Calx-beta" evidence="4">
    <location>
        <begin position="789"/>
        <end position="896"/>
    </location>
</feature>
<dbReference type="InterPro" id="IPR013211">
    <property type="entry name" value="LVIVD"/>
</dbReference>
<dbReference type="RefSeq" id="WP_084989979.1">
    <property type="nucleotide sequence ID" value="NZ_CP020771.1"/>
</dbReference>
<name>A0AB33C1Q8_MICA7</name>
<evidence type="ECO:0000256" key="3">
    <source>
        <dbReference type="ARBA" id="ARBA00022837"/>
    </source>
</evidence>
<feature type="domain" description="Calx-beta" evidence="4">
    <location>
        <begin position="1022"/>
        <end position="1125"/>
    </location>
</feature>
<evidence type="ECO:0000313" key="5">
    <source>
        <dbReference type="EMBL" id="ARI82596.1"/>
    </source>
</evidence>
<dbReference type="InterPro" id="IPR038081">
    <property type="entry name" value="CalX-like_sf"/>
</dbReference>
<dbReference type="SUPFAM" id="SSF63825">
    <property type="entry name" value="YWTD domain"/>
    <property type="match status" value="1"/>
</dbReference>
<keyword evidence="2" id="KW-0677">Repeat</keyword>
<reference evidence="5 6" key="1">
    <citation type="journal article" date="2018" name="Harmful Algae">
        <title>The highly heterogeneous methylated genomes and diverse restriction-modification systems of bloom-forming Microcystis.</title>
        <authorList>
            <person name="Zhao L."/>
            <person name="Song Y."/>
            <person name="Li L."/>
            <person name="Gan N."/>
            <person name="Brand J.J."/>
            <person name="Song L."/>
        </authorList>
    </citation>
    <scope>NUCLEOTIDE SEQUENCE [LARGE SCALE GENOMIC DNA]</scope>
    <source>
        <strain evidence="5 6">PCC 7806SL</strain>
    </source>
</reference>
<dbReference type="InterPro" id="IPR026919">
    <property type="entry name" value="ADGRV1"/>
</dbReference>
<feature type="domain" description="Calx-beta" evidence="4">
    <location>
        <begin position="909"/>
        <end position="1009"/>
    </location>
</feature>
<dbReference type="SUPFAM" id="SSF75011">
    <property type="entry name" value="3-carboxy-cis,cis-mucoante lactonizing enzyme"/>
    <property type="match status" value="1"/>
</dbReference>
<accession>A0AB33C1Q8</accession>